<organism evidence="2 3">
    <name type="scientific">Pteropus vampyrus</name>
    <name type="common">Large flying fox</name>
    <dbReference type="NCBI Taxonomy" id="132908"/>
    <lineage>
        <taxon>Eukaryota</taxon>
        <taxon>Metazoa</taxon>
        <taxon>Chordata</taxon>
        <taxon>Craniata</taxon>
        <taxon>Vertebrata</taxon>
        <taxon>Euteleostomi</taxon>
        <taxon>Mammalia</taxon>
        <taxon>Eutheria</taxon>
        <taxon>Laurasiatheria</taxon>
        <taxon>Chiroptera</taxon>
        <taxon>Yinpterochiroptera</taxon>
        <taxon>Pteropodoidea</taxon>
        <taxon>Pteropodidae</taxon>
        <taxon>Pteropodinae</taxon>
        <taxon>Pteropus</taxon>
    </lineage>
</organism>
<sequence length="145" mass="16493">MVGSWVGLRHSLHLVKESDLEPSIPEPSCWPEEELRTSAPCLCLEERMEEREEKPPGPLKACTQSSLLPQEIIIKVEREDAGSLAVPSQEGVNFKIVTVDFTREEERTLKHVQRTLDRGVILENHKDLVSWGCLIFLFSRLSNCI</sequence>
<dbReference type="AlphaFoldDB" id="A0A6P3R0Z5"/>
<dbReference type="CDD" id="cd07765">
    <property type="entry name" value="KRAB_A-box"/>
    <property type="match status" value="1"/>
</dbReference>
<evidence type="ECO:0000259" key="1">
    <source>
        <dbReference type="PROSITE" id="PS50805"/>
    </source>
</evidence>
<dbReference type="GeneID" id="105297358"/>
<dbReference type="PROSITE" id="PS50805">
    <property type="entry name" value="KRAB"/>
    <property type="match status" value="1"/>
</dbReference>
<evidence type="ECO:0000313" key="3">
    <source>
        <dbReference type="RefSeq" id="XP_011366280.1"/>
    </source>
</evidence>
<accession>A0A6P3R0Z5</accession>
<dbReference type="CTD" id="7733"/>
<evidence type="ECO:0000313" key="2">
    <source>
        <dbReference type="Proteomes" id="UP000515202"/>
    </source>
</evidence>
<proteinExistence type="predicted"/>
<dbReference type="Pfam" id="PF01352">
    <property type="entry name" value="KRAB"/>
    <property type="match status" value="1"/>
</dbReference>
<protein>
    <submittedName>
        <fullName evidence="3">Zinc finger protein 180 isoform X2</fullName>
    </submittedName>
</protein>
<dbReference type="InterPro" id="IPR036051">
    <property type="entry name" value="KRAB_dom_sf"/>
</dbReference>
<dbReference type="SUPFAM" id="SSF109640">
    <property type="entry name" value="KRAB domain (Kruppel-associated box)"/>
    <property type="match status" value="1"/>
</dbReference>
<feature type="domain" description="KRAB" evidence="1">
    <location>
        <begin position="92"/>
        <end position="145"/>
    </location>
</feature>
<dbReference type="RefSeq" id="XP_011366280.1">
    <property type="nucleotide sequence ID" value="XM_011367978.2"/>
</dbReference>
<name>A0A6P3R0Z5_PTEVA</name>
<dbReference type="KEGG" id="pvp:105297358"/>
<keyword evidence="2" id="KW-1185">Reference proteome</keyword>
<dbReference type="Gene3D" id="6.10.140.140">
    <property type="match status" value="1"/>
</dbReference>
<dbReference type="Proteomes" id="UP000515202">
    <property type="component" value="Unplaced"/>
</dbReference>
<dbReference type="OrthoDB" id="6591996at2759"/>
<dbReference type="InterPro" id="IPR001909">
    <property type="entry name" value="KRAB"/>
</dbReference>
<reference evidence="3" key="1">
    <citation type="submission" date="2025-08" db="UniProtKB">
        <authorList>
            <consortium name="RefSeq"/>
        </authorList>
    </citation>
    <scope>IDENTIFICATION</scope>
    <source>
        <tissue evidence="3">Kidney</tissue>
    </source>
</reference>
<dbReference type="SMART" id="SM00349">
    <property type="entry name" value="KRAB"/>
    <property type="match status" value="1"/>
</dbReference>
<gene>
    <name evidence="3" type="primary">ZNF180</name>
</gene>
<dbReference type="GO" id="GO:0006355">
    <property type="term" value="P:regulation of DNA-templated transcription"/>
    <property type="evidence" value="ECO:0007669"/>
    <property type="project" value="InterPro"/>
</dbReference>